<dbReference type="RefSeq" id="WP_068001358.1">
    <property type="nucleotide sequence ID" value="NZ_QQBC01000003.1"/>
</dbReference>
<dbReference type="InterPro" id="IPR052526">
    <property type="entry name" value="HTH-type_Bedaq_tolerance"/>
</dbReference>
<protein>
    <submittedName>
        <fullName evidence="2">DNA-binding MarR family transcriptional regulator</fullName>
    </submittedName>
</protein>
<dbReference type="GO" id="GO:0003677">
    <property type="term" value="F:DNA binding"/>
    <property type="evidence" value="ECO:0007669"/>
    <property type="project" value="UniProtKB-KW"/>
</dbReference>
<evidence type="ECO:0000313" key="2">
    <source>
        <dbReference type="EMBL" id="RDI67086.1"/>
    </source>
</evidence>
<dbReference type="InterPro" id="IPR036390">
    <property type="entry name" value="WH_DNA-bd_sf"/>
</dbReference>
<dbReference type="PANTHER" id="PTHR39515:SF2">
    <property type="entry name" value="HTH-TYPE TRANSCRIPTIONAL REGULATOR RV0880"/>
    <property type="match status" value="1"/>
</dbReference>
<dbReference type="Proteomes" id="UP000254869">
    <property type="component" value="Unassembled WGS sequence"/>
</dbReference>
<feature type="domain" description="HTH marR-type" evidence="1">
    <location>
        <begin position="10"/>
        <end position="139"/>
    </location>
</feature>
<dbReference type="AlphaFoldDB" id="A0A370I8N2"/>
<dbReference type="Gene3D" id="1.10.10.10">
    <property type="entry name" value="Winged helix-like DNA-binding domain superfamily/Winged helix DNA-binding domain"/>
    <property type="match status" value="1"/>
</dbReference>
<dbReference type="SMART" id="SM00347">
    <property type="entry name" value="HTH_MARR"/>
    <property type="match status" value="1"/>
</dbReference>
<keyword evidence="3" id="KW-1185">Reference proteome</keyword>
<accession>A0A370I8N2</accession>
<keyword evidence="2" id="KW-0238">DNA-binding</keyword>
<dbReference type="PANTHER" id="PTHR39515">
    <property type="entry name" value="CONSERVED PROTEIN"/>
    <property type="match status" value="1"/>
</dbReference>
<dbReference type="GO" id="GO:0003700">
    <property type="term" value="F:DNA-binding transcription factor activity"/>
    <property type="evidence" value="ECO:0007669"/>
    <property type="project" value="InterPro"/>
</dbReference>
<comment type="caution">
    <text evidence="2">The sequence shown here is derived from an EMBL/GenBank/DDBJ whole genome shotgun (WGS) entry which is preliminary data.</text>
</comment>
<dbReference type="Pfam" id="PF01047">
    <property type="entry name" value="MarR"/>
    <property type="match status" value="1"/>
</dbReference>
<dbReference type="InterPro" id="IPR036388">
    <property type="entry name" value="WH-like_DNA-bd_sf"/>
</dbReference>
<evidence type="ECO:0000259" key="1">
    <source>
        <dbReference type="PROSITE" id="PS50995"/>
    </source>
</evidence>
<reference evidence="2 3" key="1">
    <citation type="submission" date="2018-07" db="EMBL/GenBank/DDBJ databases">
        <title>Genomic Encyclopedia of Type Strains, Phase IV (KMG-IV): sequencing the most valuable type-strain genomes for metagenomic binning, comparative biology and taxonomic classification.</title>
        <authorList>
            <person name="Goeker M."/>
        </authorList>
    </citation>
    <scope>NUCLEOTIDE SEQUENCE [LARGE SCALE GENOMIC DNA]</scope>
    <source>
        <strain evidence="2 3">DSM 44290</strain>
    </source>
</reference>
<dbReference type="SUPFAM" id="SSF46785">
    <property type="entry name" value="Winged helix' DNA-binding domain"/>
    <property type="match status" value="1"/>
</dbReference>
<dbReference type="PROSITE" id="PS50995">
    <property type="entry name" value="HTH_MARR_2"/>
    <property type="match status" value="1"/>
</dbReference>
<dbReference type="STRING" id="1210086.GCA_001613105_04665"/>
<proteinExistence type="predicted"/>
<dbReference type="EMBL" id="QQBC01000003">
    <property type="protein sequence ID" value="RDI67086.1"/>
    <property type="molecule type" value="Genomic_DNA"/>
</dbReference>
<gene>
    <name evidence="2" type="ORF">DFR76_103157</name>
</gene>
<sequence>MSGTAPGEDLGEVAAALVEVAATLVRHLPQRQGVSLTTLTTLGRLEREGPARLTALAAAEGVAQPSMTQLIQRLQQRGLVERVRDPEDGRACLIAVTDTGQRLLAEHRRSRDIWLTGLVANLPAAEREALGSALRVATPIVRKMIPHFEEVPDGYRGSDTAGR</sequence>
<name>A0A370I8N2_9NOCA</name>
<organism evidence="2 3">
    <name type="scientific">Nocardia pseudobrasiliensis</name>
    <dbReference type="NCBI Taxonomy" id="45979"/>
    <lineage>
        <taxon>Bacteria</taxon>
        <taxon>Bacillati</taxon>
        <taxon>Actinomycetota</taxon>
        <taxon>Actinomycetes</taxon>
        <taxon>Mycobacteriales</taxon>
        <taxon>Nocardiaceae</taxon>
        <taxon>Nocardia</taxon>
    </lineage>
</organism>
<dbReference type="InterPro" id="IPR000835">
    <property type="entry name" value="HTH_MarR-typ"/>
</dbReference>
<evidence type="ECO:0000313" key="3">
    <source>
        <dbReference type="Proteomes" id="UP000254869"/>
    </source>
</evidence>